<dbReference type="HAMAP" id="MF_01337_B">
    <property type="entry name" value="Ribosomal_uL18_B"/>
    <property type="match status" value="1"/>
</dbReference>
<dbReference type="CDD" id="cd00432">
    <property type="entry name" value="Ribosomal_L18_L5e"/>
    <property type="match status" value="1"/>
</dbReference>
<comment type="similarity">
    <text evidence="1 7">Belongs to the universal ribosomal protein uL18 family.</text>
</comment>
<keyword evidence="5 7" id="KW-0687">Ribonucleoprotein</keyword>
<evidence type="ECO:0000256" key="1">
    <source>
        <dbReference type="ARBA" id="ARBA00007116"/>
    </source>
</evidence>
<dbReference type="SUPFAM" id="SSF53137">
    <property type="entry name" value="Translational machinery components"/>
    <property type="match status" value="1"/>
</dbReference>
<comment type="caution">
    <text evidence="8">The sequence shown here is derived from an EMBL/GenBank/DDBJ whole genome shotgun (WGS) entry which is preliminary data.</text>
</comment>
<organism evidence="8 9">
    <name type="scientific">Maricaulis virginensis</name>
    <dbReference type="NCBI Taxonomy" id="144022"/>
    <lineage>
        <taxon>Bacteria</taxon>
        <taxon>Pseudomonadati</taxon>
        <taxon>Pseudomonadota</taxon>
        <taxon>Alphaproteobacteria</taxon>
        <taxon>Maricaulales</taxon>
        <taxon>Maricaulaceae</taxon>
        <taxon>Maricaulis</taxon>
    </lineage>
</organism>
<evidence type="ECO:0000256" key="5">
    <source>
        <dbReference type="ARBA" id="ARBA00023274"/>
    </source>
</evidence>
<dbReference type="GO" id="GO:0008097">
    <property type="term" value="F:5S rRNA binding"/>
    <property type="evidence" value="ECO:0007669"/>
    <property type="project" value="TreeGrafter"/>
</dbReference>
<dbReference type="GO" id="GO:0022625">
    <property type="term" value="C:cytosolic large ribosomal subunit"/>
    <property type="evidence" value="ECO:0007669"/>
    <property type="project" value="TreeGrafter"/>
</dbReference>
<protein>
    <recommendedName>
        <fullName evidence="6 7">Large ribosomal subunit protein uL18</fullName>
    </recommendedName>
</protein>
<dbReference type="PANTHER" id="PTHR12899">
    <property type="entry name" value="39S RIBOSOMAL PROTEIN L18, MITOCHONDRIAL"/>
    <property type="match status" value="1"/>
</dbReference>
<evidence type="ECO:0000256" key="3">
    <source>
        <dbReference type="ARBA" id="ARBA00022884"/>
    </source>
</evidence>
<keyword evidence="3 7" id="KW-0694">RNA-binding</keyword>
<comment type="subunit">
    <text evidence="7">Part of the 50S ribosomal subunit; part of the 5S rRNA/L5/L18/L25 subcomplex. Contacts the 5S and 23S rRNAs.</text>
</comment>
<evidence type="ECO:0000256" key="7">
    <source>
        <dbReference type="HAMAP-Rule" id="MF_01337"/>
    </source>
</evidence>
<evidence type="ECO:0000256" key="4">
    <source>
        <dbReference type="ARBA" id="ARBA00022980"/>
    </source>
</evidence>
<dbReference type="PANTHER" id="PTHR12899:SF3">
    <property type="entry name" value="LARGE RIBOSOMAL SUBUNIT PROTEIN UL18M"/>
    <property type="match status" value="1"/>
</dbReference>
<dbReference type="EMBL" id="BSFE01000001">
    <property type="protein sequence ID" value="GLK50929.1"/>
    <property type="molecule type" value="Genomic_DNA"/>
</dbReference>
<sequence length="120" mass="13403">MKTQREKSVRRAQRNRTRLRKFANGRPRLSVHRSAKNIYAQIIDDVAGKTLVSASSLEEVALKEHSKGWDTKAAEIVGKLIAERAVKEGVKDVVFDRGGYIYHGRVKALAEAAREGGLNF</sequence>
<proteinExistence type="inferred from homology"/>
<keyword evidence="9" id="KW-1185">Reference proteome</keyword>
<evidence type="ECO:0000256" key="2">
    <source>
        <dbReference type="ARBA" id="ARBA00022730"/>
    </source>
</evidence>
<evidence type="ECO:0000256" key="6">
    <source>
        <dbReference type="ARBA" id="ARBA00035197"/>
    </source>
</evidence>
<dbReference type="InterPro" id="IPR005484">
    <property type="entry name" value="Ribosomal_uL18_bac/plant/anim"/>
</dbReference>
<evidence type="ECO:0000313" key="9">
    <source>
        <dbReference type="Proteomes" id="UP001143486"/>
    </source>
</evidence>
<name>A0A9W6IK14_9PROT</name>
<dbReference type="InterPro" id="IPR004389">
    <property type="entry name" value="Ribosomal_uL18_bac-type"/>
</dbReference>
<comment type="function">
    <text evidence="7">This is one of the proteins that bind and probably mediate the attachment of the 5S RNA into the large ribosomal subunit, where it forms part of the central protuberance.</text>
</comment>
<dbReference type="RefSeq" id="WP_271185322.1">
    <property type="nucleotide sequence ID" value="NZ_BSFE01000001.1"/>
</dbReference>
<dbReference type="GO" id="GO:0006412">
    <property type="term" value="P:translation"/>
    <property type="evidence" value="ECO:0007669"/>
    <property type="project" value="UniProtKB-UniRule"/>
</dbReference>
<dbReference type="InterPro" id="IPR057268">
    <property type="entry name" value="Ribosomal_L18"/>
</dbReference>
<dbReference type="GO" id="GO:0003735">
    <property type="term" value="F:structural constituent of ribosome"/>
    <property type="evidence" value="ECO:0007669"/>
    <property type="project" value="InterPro"/>
</dbReference>
<dbReference type="Pfam" id="PF00861">
    <property type="entry name" value="Ribosomal_L18p"/>
    <property type="match status" value="1"/>
</dbReference>
<dbReference type="NCBIfam" id="TIGR00060">
    <property type="entry name" value="L18_bact"/>
    <property type="match status" value="1"/>
</dbReference>
<dbReference type="AlphaFoldDB" id="A0A9W6IK14"/>
<dbReference type="Proteomes" id="UP001143486">
    <property type="component" value="Unassembled WGS sequence"/>
</dbReference>
<evidence type="ECO:0000313" key="8">
    <source>
        <dbReference type="EMBL" id="GLK50929.1"/>
    </source>
</evidence>
<accession>A0A9W6IK14</accession>
<dbReference type="Gene3D" id="3.30.420.100">
    <property type="match status" value="1"/>
</dbReference>
<dbReference type="FunFam" id="3.30.420.100:FF:000001">
    <property type="entry name" value="50S ribosomal protein L18"/>
    <property type="match status" value="1"/>
</dbReference>
<keyword evidence="2 7" id="KW-0699">rRNA-binding</keyword>
<reference evidence="8" key="1">
    <citation type="journal article" date="2014" name="Int. J. Syst. Evol. Microbiol.">
        <title>Complete genome sequence of Corynebacterium casei LMG S-19264T (=DSM 44701T), isolated from a smear-ripened cheese.</title>
        <authorList>
            <consortium name="US DOE Joint Genome Institute (JGI-PGF)"/>
            <person name="Walter F."/>
            <person name="Albersmeier A."/>
            <person name="Kalinowski J."/>
            <person name="Ruckert C."/>
        </authorList>
    </citation>
    <scope>NUCLEOTIDE SEQUENCE</scope>
    <source>
        <strain evidence="8">VKM B-1513</strain>
    </source>
</reference>
<keyword evidence="4 7" id="KW-0689">Ribosomal protein</keyword>
<gene>
    <name evidence="7 8" type="primary">rplR</name>
    <name evidence="8" type="ORF">GCM10017621_04370</name>
</gene>
<reference evidence="8" key="2">
    <citation type="submission" date="2023-01" db="EMBL/GenBank/DDBJ databases">
        <authorList>
            <person name="Sun Q."/>
            <person name="Evtushenko L."/>
        </authorList>
    </citation>
    <scope>NUCLEOTIDE SEQUENCE</scope>
    <source>
        <strain evidence="8">VKM B-1513</strain>
    </source>
</reference>